<dbReference type="Proteomes" id="UP000188354">
    <property type="component" value="Chromosome LG17"/>
</dbReference>
<protein>
    <submittedName>
        <fullName evidence="1">Uncharacterized protein</fullName>
    </submittedName>
</protein>
<dbReference type="EMBL" id="CM007377">
    <property type="protein sequence ID" value="OIV93862.1"/>
    <property type="molecule type" value="Genomic_DNA"/>
</dbReference>
<sequence length="139" mass="15507">MVVELMMIGYNNFTSKSEEHDVQEAASSLESLEKLISRTRIGHAWFRRAPLVQTKIEIEVSGSQPSRIFYATPLQQIQLAIKDISSQTVTLSSSYNNDNSFISSLTNEAIDIKQQPSPGDFSDLFGGEDSNFFVEVVVL</sequence>
<reference evidence="1 2" key="1">
    <citation type="journal article" date="2017" name="Plant Biotechnol. J.">
        <title>A comprehensive draft genome sequence for lupin (Lupinus angustifolius), an emerging health food: insights into plant-microbe interactions and legume evolution.</title>
        <authorList>
            <person name="Hane J.K."/>
            <person name="Ming Y."/>
            <person name="Kamphuis L.G."/>
            <person name="Nelson M.N."/>
            <person name="Garg G."/>
            <person name="Atkins C.A."/>
            <person name="Bayer P.E."/>
            <person name="Bravo A."/>
            <person name="Bringans S."/>
            <person name="Cannon S."/>
            <person name="Edwards D."/>
            <person name="Foley R."/>
            <person name="Gao L.L."/>
            <person name="Harrison M.J."/>
            <person name="Huang W."/>
            <person name="Hurgobin B."/>
            <person name="Li S."/>
            <person name="Liu C.W."/>
            <person name="McGrath A."/>
            <person name="Morahan G."/>
            <person name="Murray J."/>
            <person name="Weller J."/>
            <person name="Jian J."/>
            <person name="Singh K.B."/>
        </authorList>
    </citation>
    <scope>NUCLEOTIDE SEQUENCE [LARGE SCALE GENOMIC DNA]</scope>
    <source>
        <strain evidence="2">cv. Tanjil</strain>
        <tissue evidence="1">Whole plant</tissue>
    </source>
</reference>
<proteinExistence type="predicted"/>
<dbReference type="Gramene" id="OIV93862">
    <property type="protein sequence ID" value="OIV93862"/>
    <property type="gene ID" value="TanjilG_05565"/>
</dbReference>
<organism evidence="1 2">
    <name type="scientific">Lupinus angustifolius</name>
    <name type="common">Narrow-leaved blue lupine</name>
    <dbReference type="NCBI Taxonomy" id="3871"/>
    <lineage>
        <taxon>Eukaryota</taxon>
        <taxon>Viridiplantae</taxon>
        <taxon>Streptophyta</taxon>
        <taxon>Embryophyta</taxon>
        <taxon>Tracheophyta</taxon>
        <taxon>Spermatophyta</taxon>
        <taxon>Magnoliopsida</taxon>
        <taxon>eudicotyledons</taxon>
        <taxon>Gunneridae</taxon>
        <taxon>Pentapetalae</taxon>
        <taxon>rosids</taxon>
        <taxon>fabids</taxon>
        <taxon>Fabales</taxon>
        <taxon>Fabaceae</taxon>
        <taxon>Papilionoideae</taxon>
        <taxon>50 kb inversion clade</taxon>
        <taxon>genistoids sensu lato</taxon>
        <taxon>core genistoids</taxon>
        <taxon>Genisteae</taxon>
        <taxon>Lupinus</taxon>
    </lineage>
</organism>
<evidence type="ECO:0000313" key="1">
    <source>
        <dbReference type="EMBL" id="OIV93862.1"/>
    </source>
</evidence>
<evidence type="ECO:0000313" key="2">
    <source>
        <dbReference type="Proteomes" id="UP000188354"/>
    </source>
</evidence>
<name>A0A4P1QSB1_LUPAN</name>
<keyword evidence="2" id="KW-1185">Reference proteome</keyword>
<gene>
    <name evidence="1" type="ORF">TanjilG_05565</name>
</gene>
<dbReference type="AlphaFoldDB" id="A0A4P1QSB1"/>
<accession>A0A4P1QSB1</accession>